<comment type="function">
    <text evidence="1">Essential for recycling GMP and indirectly, cGMP.</text>
</comment>
<dbReference type="SMART" id="SM00072">
    <property type="entry name" value="GuKc"/>
    <property type="match status" value="1"/>
</dbReference>
<dbReference type="PANTHER" id="PTHR23117">
    <property type="entry name" value="GUANYLATE KINASE-RELATED"/>
    <property type="match status" value="1"/>
</dbReference>
<comment type="caution">
    <text evidence="12">The sequence shown here is derived from an EMBL/GenBank/DDBJ whole genome shotgun (WGS) entry which is preliminary data.</text>
</comment>
<evidence type="ECO:0000259" key="11">
    <source>
        <dbReference type="PROSITE" id="PS50052"/>
    </source>
</evidence>
<proteinExistence type="inferred from homology"/>
<dbReference type="GO" id="GO:0004385">
    <property type="term" value="F:GMP kinase activity"/>
    <property type="evidence" value="ECO:0007669"/>
    <property type="project" value="UniProtKB-EC"/>
</dbReference>
<protein>
    <recommendedName>
        <fullName evidence="4">Guanylate kinase</fullName>
        <ecNumber evidence="3">2.7.4.8</ecNumber>
    </recommendedName>
    <alternativeName>
        <fullName evidence="9">GMP kinase</fullName>
    </alternativeName>
</protein>
<dbReference type="InterPro" id="IPR017665">
    <property type="entry name" value="Guanylate_kinase"/>
</dbReference>
<dbReference type="CDD" id="cd00071">
    <property type="entry name" value="GMPK"/>
    <property type="match status" value="1"/>
</dbReference>
<comment type="similarity">
    <text evidence="2">Belongs to the guanylate kinase family.</text>
</comment>
<keyword evidence="8" id="KW-0067">ATP-binding</keyword>
<dbReference type="InterPro" id="IPR008145">
    <property type="entry name" value="GK/Ca_channel_bsu"/>
</dbReference>
<sequence length="210" mass="24064">MAPEIFIPFRTEDKQDRPGYFFILSGPSGVGKNTLLGIVLQGLKGVYYMPSATTRPMRTGESQLNPYVFLQIEEFEAMIQSGQFLEWKKIHTNDYYGTHLPSIQYAIAQGYDIITDMDVLGCADAVKAFPDHICTIFITPPSIDELSQRLYGRDSDVSNIQTRLSRVELEMKHKDQYDFVVVNDDLQDSAKRLREIIEQVRSSKEFCSRF</sequence>
<evidence type="ECO:0000256" key="1">
    <source>
        <dbReference type="ARBA" id="ARBA00003531"/>
    </source>
</evidence>
<gene>
    <name evidence="12" type="primary">gmk</name>
    <name evidence="12" type="ORF">MM817_00918</name>
</gene>
<dbReference type="AlphaFoldDB" id="A0A9X2ADU0"/>
<evidence type="ECO:0000256" key="6">
    <source>
        <dbReference type="ARBA" id="ARBA00022741"/>
    </source>
</evidence>
<evidence type="ECO:0000256" key="10">
    <source>
        <dbReference type="ARBA" id="ARBA00048594"/>
    </source>
</evidence>
<keyword evidence="5 12" id="KW-0808">Transferase</keyword>
<keyword evidence="7 12" id="KW-0418">Kinase</keyword>
<evidence type="ECO:0000256" key="8">
    <source>
        <dbReference type="ARBA" id="ARBA00022840"/>
    </source>
</evidence>
<dbReference type="RefSeq" id="WP_241712222.1">
    <property type="nucleotide sequence ID" value="NZ_JALBUF010000001.1"/>
</dbReference>
<dbReference type="Proteomes" id="UP001139263">
    <property type="component" value="Unassembled WGS sequence"/>
</dbReference>
<evidence type="ECO:0000256" key="7">
    <source>
        <dbReference type="ARBA" id="ARBA00022777"/>
    </source>
</evidence>
<dbReference type="Gene3D" id="3.40.50.300">
    <property type="entry name" value="P-loop containing nucleotide triphosphate hydrolases"/>
    <property type="match status" value="1"/>
</dbReference>
<dbReference type="PROSITE" id="PS50052">
    <property type="entry name" value="GUANYLATE_KINASE_2"/>
    <property type="match status" value="1"/>
</dbReference>
<feature type="domain" description="Guanylate kinase-like" evidence="11">
    <location>
        <begin position="19"/>
        <end position="198"/>
    </location>
</feature>
<dbReference type="Gene3D" id="3.30.63.10">
    <property type="entry name" value="Guanylate Kinase phosphate binding domain"/>
    <property type="match status" value="1"/>
</dbReference>
<dbReference type="NCBIfam" id="TIGR03263">
    <property type="entry name" value="guanyl_kin"/>
    <property type="match status" value="1"/>
</dbReference>
<dbReference type="InterPro" id="IPR008144">
    <property type="entry name" value="Guanylate_kin-like_dom"/>
</dbReference>
<dbReference type="SUPFAM" id="SSF52540">
    <property type="entry name" value="P-loop containing nucleoside triphosphate hydrolases"/>
    <property type="match status" value="1"/>
</dbReference>
<comment type="catalytic activity">
    <reaction evidence="10">
        <text>GMP + ATP = GDP + ADP</text>
        <dbReference type="Rhea" id="RHEA:20780"/>
        <dbReference type="ChEBI" id="CHEBI:30616"/>
        <dbReference type="ChEBI" id="CHEBI:58115"/>
        <dbReference type="ChEBI" id="CHEBI:58189"/>
        <dbReference type="ChEBI" id="CHEBI:456216"/>
        <dbReference type="EC" id="2.7.4.8"/>
    </reaction>
</comment>
<dbReference type="EC" id="2.7.4.8" evidence="3"/>
<reference evidence="12" key="1">
    <citation type="submission" date="2022-03" db="EMBL/GenBank/DDBJ databases">
        <title>Draft Genome Sequence of Firmicute Strain S0AB, a Heterotrophic Iron/Sulfur-Oxidizing Extreme Acidophile.</title>
        <authorList>
            <person name="Vergara E."/>
            <person name="Pakostova E."/>
            <person name="Johnson D.B."/>
            <person name="Holmes D.S."/>
        </authorList>
    </citation>
    <scope>NUCLEOTIDE SEQUENCE</scope>
    <source>
        <strain evidence="12">S0AB</strain>
    </source>
</reference>
<dbReference type="InterPro" id="IPR027417">
    <property type="entry name" value="P-loop_NTPase"/>
</dbReference>
<evidence type="ECO:0000256" key="9">
    <source>
        <dbReference type="ARBA" id="ARBA00030128"/>
    </source>
</evidence>
<accession>A0A9X2ADU0</accession>
<dbReference type="GO" id="GO:0005829">
    <property type="term" value="C:cytosol"/>
    <property type="evidence" value="ECO:0007669"/>
    <property type="project" value="TreeGrafter"/>
</dbReference>
<dbReference type="PANTHER" id="PTHR23117:SF13">
    <property type="entry name" value="GUANYLATE KINASE"/>
    <property type="match status" value="1"/>
</dbReference>
<dbReference type="GO" id="GO:0005524">
    <property type="term" value="F:ATP binding"/>
    <property type="evidence" value="ECO:0007669"/>
    <property type="project" value="UniProtKB-KW"/>
</dbReference>
<evidence type="ECO:0000256" key="5">
    <source>
        <dbReference type="ARBA" id="ARBA00022679"/>
    </source>
</evidence>
<dbReference type="Pfam" id="PF00625">
    <property type="entry name" value="Guanylate_kin"/>
    <property type="match status" value="1"/>
</dbReference>
<dbReference type="EMBL" id="JALBUF010000001">
    <property type="protein sequence ID" value="MCI0182652.1"/>
    <property type="molecule type" value="Genomic_DNA"/>
</dbReference>
<keyword evidence="13" id="KW-1185">Reference proteome</keyword>
<evidence type="ECO:0000256" key="3">
    <source>
        <dbReference type="ARBA" id="ARBA00012961"/>
    </source>
</evidence>
<name>A0A9X2ADU0_9BACL</name>
<evidence type="ECO:0000313" key="13">
    <source>
        <dbReference type="Proteomes" id="UP001139263"/>
    </source>
</evidence>
<organism evidence="12 13">
    <name type="scientific">Sulfoacidibacillus ferrooxidans</name>
    <dbReference type="NCBI Taxonomy" id="2005001"/>
    <lineage>
        <taxon>Bacteria</taxon>
        <taxon>Bacillati</taxon>
        <taxon>Bacillota</taxon>
        <taxon>Bacilli</taxon>
        <taxon>Bacillales</taxon>
        <taxon>Alicyclobacillaceae</taxon>
        <taxon>Sulfoacidibacillus</taxon>
    </lineage>
</organism>
<evidence type="ECO:0000256" key="2">
    <source>
        <dbReference type="ARBA" id="ARBA00005790"/>
    </source>
</evidence>
<keyword evidence="6" id="KW-0547">Nucleotide-binding</keyword>
<evidence type="ECO:0000256" key="4">
    <source>
        <dbReference type="ARBA" id="ARBA00016296"/>
    </source>
</evidence>
<evidence type="ECO:0000313" key="12">
    <source>
        <dbReference type="EMBL" id="MCI0182652.1"/>
    </source>
</evidence>